<dbReference type="EMBL" id="LR215037">
    <property type="protein sequence ID" value="VEU75597.1"/>
    <property type="molecule type" value="Genomic_DNA"/>
</dbReference>
<dbReference type="Proteomes" id="UP000290243">
    <property type="component" value="Chromosome"/>
</dbReference>
<protein>
    <submittedName>
        <fullName evidence="1">Uncharacterized protein</fullName>
    </submittedName>
</protein>
<keyword evidence="2" id="KW-1185">Reference proteome</keyword>
<reference evidence="1 2" key="1">
    <citation type="submission" date="2019-01" db="EMBL/GenBank/DDBJ databases">
        <authorList>
            <consortium name="Pathogen Informatics"/>
        </authorList>
    </citation>
    <scope>NUCLEOTIDE SEQUENCE [LARGE SCALE GENOMIC DNA]</scope>
    <source>
        <strain evidence="1 2">NCTC10168</strain>
    </source>
</reference>
<evidence type="ECO:0000313" key="2">
    <source>
        <dbReference type="Proteomes" id="UP000290243"/>
    </source>
</evidence>
<dbReference type="OrthoDB" id="397682at2"/>
<dbReference type="RefSeq" id="WP_129646835.1">
    <property type="nucleotide sequence ID" value="NZ_LR215037.1"/>
</dbReference>
<gene>
    <name evidence="1" type="ORF">NCTC10168_00524</name>
</gene>
<sequence length="480" mass="54611">MLLASSYNINNLPYIKRKEISNQYKYHKTIWYKILSGVLRFAISVGVSFASEAINVVAPGVGTLLDFSLNTVVDLLFNYFDNGFEIDLKEFGLSTATNLIPFVSKFLRVRLNTIKHNRFFSIADKVKLVNSELNNQLKQVGKVTNKFGTTAKIDKIGKYSFNSIDNNIDEIKRLFSENNKVLNSINISNANNKINNLKKTFNKAAKIMHYARTTYTLLRSPRYAAKKVTELILKKPYKALSDKWNNFVSKAIPKKFIKGTNKTIEQGYKNIILNSSWLDRVTIQKSNDPWNSIYANAIIKFQADSTNKKEPVFLFNKSLVKILELINSDSPGKYYLENFAWGWKIGALLRNYKHFISKSKIPAFLNIISNFNYLAKSILFVQNETISFFSAKKKKINWKDEILKGIKEEVTKAPKLKYLSGVQATVRSIATGSSFYTMNAASKIINKSILNHKIGNAVSVRYSGSTAKRVMPAGRGRKRK</sequence>
<dbReference type="AlphaFoldDB" id="A0A449B4R2"/>
<proteinExistence type="predicted"/>
<dbReference type="KEGG" id="mmau:NCTC10168_00524"/>
<name>A0A449B4R2_9BACT</name>
<accession>A0A449B4R2</accession>
<organism evidence="1 2">
    <name type="scientific">Mycoplasmopsis maculosa</name>
    <dbReference type="NCBI Taxonomy" id="114885"/>
    <lineage>
        <taxon>Bacteria</taxon>
        <taxon>Bacillati</taxon>
        <taxon>Mycoplasmatota</taxon>
        <taxon>Mycoplasmoidales</taxon>
        <taxon>Metamycoplasmataceae</taxon>
        <taxon>Mycoplasmopsis</taxon>
    </lineage>
</organism>
<evidence type="ECO:0000313" key="1">
    <source>
        <dbReference type="EMBL" id="VEU75597.1"/>
    </source>
</evidence>